<reference evidence="1 2" key="1">
    <citation type="submission" date="2014-12" db="EMBL/GenBank/DDBJ databases">
        <title>Genome sequence of Flavobacterium anhuiense RCM74.</title>
        <authorList>
            <person name="Kim J.F."/>
            <person name="Song J.Y."/>
            <person name="Kwak M.-J."/>
            <person name="Lee S.-W."/>
        </authorList>
    </citation>
    <scope>NUCLEOTIDE SEQUENCE [LARGE SCALE GENOMIC DNA]</scope>
    <source>
        <strain evidence="1 2">RCM74</strain>
    </source>
</reference>
<dbReference type="EMBL" id="JUIV01000011">
    <property type="protein sequence ID" value="RYJ38097.1"/>
    <property type="molecule type" value="Genomic_DNA"/>
</dbReference>
<comment type="caution">
    <text evidence="1">The sequence shown here is derived from an EMBL/GenBank/DDBJ whole genome shotgun (WGS) entry which is preliminary data.</text>
</comment>
<gene>
    <name evidence="1" type="ORF">NU08_3000</name>
</gene>
<name>A0A444VWY9_9FLAO</name>
<evidence type="ECO:0000313" key="1">
    <source>
        <dbReference type="EMBL" id="RYJ38097.1"/>
    </source>
</evidence>
<dbReference type="AlphaFoldDB" id="A0A444VWY9"/>
<dbReference type="Proteomes" id="UP000290433">
    <property type="component" value="Unassembled WGS sequence"/>
</dbReference>
<protein>
    <submittedName>
        <fullName evidence="1">Uncharacterized protein</fullName>
    </submittedName>
</protein>
<sequence>MPQSKLVLMLKHCASIFTSINKEANKIVYCYTIFNTFLIY</sequence>
<evidence type="ECO:0000313" key="2">
    <source>
        <dbReference type="Proteomes" id="UP000290433"/>
    </source>
</evidence>
<accession>A0A444VWY9</accession>
<proteinExistence type="predicted"/>
<organism evidence="1 2">
    <name type="scientific">Flavobacterium anhuiense</name>
    <dbReference type="NCBI Taxonomy" id="459526"/>
    <lineage>
        <taxon>Bacteria</taxon>
        <taxon>Pseudomonadati</taxon>
        <taxon>Bacteroidota</taxon>
        <taxon>Flavobacteriia</taxon>
        <taxon>Flavobacteriales</taxon>
        <taxon>Flavobacteriaceae</taxon>
        <taxon>Flavobacterium</taxon>
    </lineage>
</organism>